<evidence type="ECO:0000256" key="1">
    <source>
        <dbReference type="ARBA" id="ARBA00008683"/>
    </source>
</evidence>
<dbReference type="Proteomes" id="UP000236753">
    <property type="component" value="Unassembled WGS sequence"/>
</dbReference>
<gene>
    <name evidence="7" type="ORF">SAMN05216334_12633</name>
</gene>
<dbReference type="Pfam" id="PF01343">
    <property type="entry name" value="Peptidase_S49"/>
    <property type="match status" value="1"/>
</dbReference>
<feature type="transmembrane region" description="Helical" evidence="5">
    <location>
        <begin position="40"/>
        <end position="61"/>
    </location>
</feature>
<dbReference type="CDD" id="cd07023">
    <property type="entry name" value="S49_Sppa_N_C"/>
    <property type="match status" value="1"/>
</dbReference>
<dbReference type="PANTHER" id="PTHR42987:SF8">
    <property type="entry name" value="PROTEINASE"/>
    <property type="match status" value="1"/>
</dbReference>
<evidence type="ECO:0000256" key="4">
    <source>
        <dbReference type="ARBA" id="ARBA00022825"/>
    </source>
</evidence>
<keyword evidence="3" id="KW-0378">Hydrolase</keyword>
<keyword evidence="5" id="KW-0472">Membrane</keyword>
<dbReference type="InterPro" id="IPR002142">
    <property type="entry name" value="Peptidase_S49"/>
</dbReference>
<keyword evidence="5" id="KW-1133">Transmembrane helix</keyword>
<feature type="domain" description="Peptidase S49" evidence="6">
    <location>
        <begin position="139"/>
        <end position="282"/>
    </location>
</feature>
<dbReference type="InterPro" id="IPR047272">
    <property type="entry name" value="S49_SppA_C"/>
</dbReference>
<comment type="similarity">
    <text evidence="1">Belongs to the peptidase S49 family.</text>
</comment>
<proteinExistence type="inferred from homology"/>
<dbReference type="GO" id="GO:0006508">
    <property type="term" value="P:proteolysis"/>
    <property type="evidence" value="ECO:0007669"/>
    <property type="project" value="UniProtKB-KW"/>
</dbReference>
<dbReference type="AlphaFoldDB" id="A0A1H5XCQ9"/>
<evidence type="ECO:0000256" key="5">
    <source>
        <dbReference type="SAM" id="Phobius"/>
    </source>
</evidence>
<evidence type="ECO:0000256" key="3">
    <source>
        <dbReference type="ARBA" id="ARBA00022801"/>
    </source>
</evidence>
<accession>A0A1H5XCQ9</accession>
<sequence>MGKMIMKESDLKEDGWERNLLENLALASLNEQKRARRWGIFFKLVTFFYLFILLFFALGWIDDGKVRLTDKHTALIDLRGTITADNMNSADKINSSLRSAFQDKNTKGVILRINSPGGSPVQAGYINDEIRRLRAKYPDIPLYAVVVDICASGGYYIAVAADEIYVDKASLIGSIGVLMDSFGFTGALEKLGIERRLLTAGENKSFLDPFSPLDPIQIDHATKLLREVHEQFIQVVKQGRGERLKNDSDIFSGIIWTGQKSIDLGLTDAIGSAEYVAREIIKAETLTDFTPREGLSDVFSKRFSQIISNIIFDSGWTIR</sequence>
<dbReference type="Gene3D" id="3.90.226.10">
    <property type="entry name" value="2-enoyl-CoA Hydratase, Chain A, domain 1"/>
    <property type="match status" value="1"/>
</dbReference>
<evidence type="ECO:0000259" key="6">
    <source>
        <dbReference type="Pfam" id="PF01343"/>
    </source>
</evidence>
<dbReference type="GO" id="GO:0008236">
    <property type="term" value="F:serine-type peptidase activity"/>
    <property type="evidence" value="ECO:0007669"/>
    <property type="project" value="UniProtKB-KW"/>
</dbReference>
<keyword evidence="4" id="KW-0720">Serine protease</keyword>
<keyword evidence="5" id="KW-0812">Transmembrane</keyword>
<evidence type="ECO:0000256" key="2">
    <source>
        <dbReference type="ARBA" id="ARBA00022670"/>
    </source>
</evidence>
<evidence type="ECO:0000313" key="8">
    <source>
        <dbReference type="Proteomes" id="UP000236753"/>
    </source>
</evidence>
<dbReference type="Gene3D" id="6.20.330.10">
    <property type="match status" value="1"/>
</dbReference>
<dbReference type="EMBL" id="FNUX01000026">
    <property type="protein sequence ID" value="SEG09564.1"/>
    <property type="molecule type" value="Genomic_DNA"/>
</dbReference>
<evidence type="ECO:0000313" key="7">
    <source>
        <dbReference type="EMBL" id="SEG09564.1"/>
    </source>
</evidence>
<organism evidence="7 8">
    <name type="scientific">Nitrosomonas ureae</name>
    <dbReference type="NCBI Taxonomy" id="44577"/>
    <lineage>
        <taxon>Bacteria</taxon>
        <taxon>Pseudomonadati</taxon>
        <taxon>Pseudomonadota</taxon>
        <taxon>Betaproteobacteria</taxon>
        <taxon>Nitrosomonadales</taxon>
        <taxon>Nitrosomonadaceae</taxon>
        <taxon>Nitrosomonas</taxon>
    </lineage>
</organism>
<keyword evidence="2 7" id="KW-0645">Protease</keyword>
<reference evidence="7 8" key="1">
    <citation type="submission" date="2016-10" db="EMBL/GenBank/DDBJ databases">
        <authorList>
            <person name="de Groot N.N."/>
        </authorList>
    </citation>
    <scope>NUCLEOTIDE SEQUENCE [LARGE SCALE GENOMIC DNA]</scope>
    <source>
        <strain evidence="7 8">Nm13</strain>
    </source>
</reference>
<dbReference type="PANTHER" id="PTHR42987">
    <property type="entry name" value="PEPTIDASE S49"/>
    <property type="match status" value="1"/>
</dbReference>
<protein>
    <submittedName>
        <fullName evidence="7">Protease-4</fullName>
    </submittedName>
</protein>
<dbReference type="SUPFAM" id="SSF52096">
    <property type="entry name" value="ClpP/crotonase"/>
    <property type="match status" value="1"/>
</dbReference>
<name>A0A1H5XCQ9_9PROT</name>
<dbReference type="InterPro" id="IPR029045">
    <property type="entry name" value="ClpP/crotonase-like_dom_sf"/>
</dbReference>